<gene>
    <name evidence="7" type="primary">ybhN</name>
    <name evidence="7" type="ORF">NTH_01218</name>
</gene>
<keyword evidence="5 6" id="KW-0472">Membrane</keyword>
<dbReference type="EMBL" id="CP030941">
    <property type="protein sequence ID" value="UUP16771.1"/>
    <property type="molecule type" value="Genomic_DNA"/>
</dbReference>
<protein>
    <submittedName>
        <fullName evidence="7">Inner membrane protein YbhN</fullName>
    </submittedName>
</protein>
<keyword evidence="4 6" id="KW-1133">Transmembrane helix</keyword>
<dbReference type="InterPro" id="IPR022791">
    <property type="entry name" value="L-PG_synthase/AglD"/>
</dbReference>
<feature type="transmembrane region" description="Helical" evidence="6">
    <location>
        <begin position="47"/>
        <end position="69"/>
    </location>
</feature>
<feature type="transmembrane region" description="Helical" evidence="6">
    <location>
        <begin position="120"/>
        <end position="147"/>
    </location>
</feature>
<organism evidence="7 8">
    <name type="scientific">Nitratireductor thuwali</name>
    <dbReference type="NCBI Taxonomy" id="2267699"/>
    <lineage>
        <taxon>Bacteria</taxon>
        <taxon>Pseudomonadati</taxon>
        <taxon>Pseudomonadota</taxon>
        <taxon>Alphaproteobacteria</taxon>
        <taxon>Hyphomicrobiales</taxon>
        <taxon>Phyllobacteriaceae</taxon>
        <taxon>Nitratireductor</taxon>
    </lineage>
</organism>
<sequence>MSYRKSLLSLFVLIIACIALYFLYRAIDRYGIDRVVEALASLPTASLAAAMGFAVASYLCLAGFDYLGVRYVDKPLPYRKTALASFVALSIGHNVGVSGLSSGAIRYHYYSRWGLSVADVARMIVFSGVTVAIGLSEIIGLGILFYPSDTESLIGLPRSTAVLLACVCVAWPWAYVVASVFVRGKIRIWRWHLFFPRPVLALWQIALGTVNFALVAACLHQLVNGLAETPYTKVLAVFALGQSAGLLSHVPGGLGVLEATVLYLLPGATSLAALIAFRVVYFFVPLLAGIVLFLVTGAYQGVKLHR</sequence>
<feature type="transmembrane region" description="Helical" evidence="6">
    <location>
        <begin position="7"/>
        <end position="27"/>
    </location>
</feature>
<feature type="transmembrane region" description="Helical" evidence="6">
    <location>
        <begin position="201"/>
        <end position="223"/>
    </location>
</feature>
<comment type="subcellular location">
    <subcellularLocation>
        <location evidence="1">Cell membrane</location>
        <topology evidence="1">Multi-pass membrane protein</topology>
    </subcellularLocation>
</comment>
<evidence type="ECO:0000256" key="6">
    <source>
        <dbReference type="SAM" id="Phobius"/>
    </source>
</evidence>
<name>A0ABY5MHS5_9HYPH</name>
<keyword evidence="2" id="KW-1003">Cell membrane</keyword>
<keyword evidence="8" id="KW-1185">Reference proteome</keyword>
<evidence type="ECO:0000256" key="5">
    <source>
        <dbReference type="ARBA" id="ARBA00023136"/>
    </source>
</evidence>
<evidence type="ECO:0000256" key="3">
    <source>
        <dbReference type="ARBA" id="ARBA00022692"/>
    </source>
</evidence>
<dbReference type="Pfam" id="PF03706">
    <property type="entry name" value="LPG_synthase_TM"/>
    <property type="match status" value="1"/>
</dbReference>
<dbReference type="Proteomes" id="UP001342418">
    <property type="component" value="Chromosome"/>
</dbReference>
<feature type="transmembrane region" description="Helical" evidence="6">
    <location>
        <begin position="81"/>
        <end position="100"/>
    </location>
</feature>
<dbReference type="RefSeq" id="WP_338529175.1">
    <property type="nucleotide sequence ID" value="NZ_CP030941.1"/>
</dbReference>
<dbReference type="PROSITE" id="PS51257">
    <property type="entry name" value="PROKAR_LIPOPROTEIN"/>
    <property type="match status" value="1"/>
</dbReference>
<evidence type="ECO:0000256" key="2">
    <source>
        <dbReference type="ARBA" id="ARBA00022475"/>
    </source>
</evidence>
<dbReference type="PANTHER" id="PTHR39087:SF2">
    <property type="entry name" value="UPF0104 MEMBRANE PROTEIN MJ1595"/>
    <property type="match status" value="1"/>
</dbReference>
<evidence type="ECO:0000256" key="1">
    <source>
        <dbReference type="ARBA" id="ARBA00004651"/>
    </source>
</evidence>
<reference evidence="7 8" key="1">
    <citation type="submission" date="2018-07" db="EMBL/GenBank/DDBJ databases">
        <title>Genome sequence of Nitratireductor thuwali#1536.</title>
        <authorList>
            <person name="Michoud G."/>
            <person name="Merlino G."/>
            <person name="Sefrji F.O."/>
            <person name="Daffonchio D."/>
        </authorList>
    </citation>
    <scope>NUCLEOTIDE SEQUENCE [LARGE SCALE GENOMIC DNA]</scope>
    <source>
        <strain evidence="8">Nit1536</strain>
    </source>
</reference>
<accession>A0ABY5MHS5</accession>
<feature type="transmembrane region" description="Helical" evidence="6">
    <location>
        <begin position="235"/>
        <end position="265"/>
    </location>
</feature>
<feature type="transmembrane region" description="Helical" evidence="6">
    <location>
        <begin position="271"/>
        <end position="299"/>
    </location>
</feature>
<dbReference type="PANTHER" id="PTHR39087">
    <property type="entry name" value="UPF0104 MEMBRANE PROTEIN MJ1595"/>
    <property type="match status" value="1"/>
</dbReference>
<evidence type="ECO:0000313" key="7">
    <source>
        <dbReference type="EMBL" id="UUP16771.1"/>
    </source>
</evidence>
<evidence type="ECO:0000313" key="8">
    <source>
        <dbReference type="Proteomes" id="UP001342418"/>
    </source>
</evidence>
<keyword evidence="3 6" id="KW-0812">Transmembrane</keyword>
<proteinExistence type="predicted"/>
<evidence type="ECO:0000256" key="4">
    <source>
        <dbReference type="ARBA" id="ARBA00022989"/>
    </source>
</evidence>
<feature type="transmembrane region" description="Helical" evidence="6">
    <location>
        <begin position="159"/>
        <end position="181"/>
    </location>
</feature>